<comment type="caution">
    <text evidence="3">The sequence shown here is derived from an EMBL/GenBank/DDBJ whole genome shotgun (WGS) entry which is preliminary data.</text>
</comment>
<evidence type="ECO:0000313" key="4">
    <source>
        <dbReference type="Proteomes" id="UP000789405"/>
    </source>
</evidence>
<dbReference type="Gene3D" id="1.10.10.60">
    <property type="entry name" value="Homeodomain-like"/>
    <property type="match status" value="1"/>
</dbReference>
<name>A0A9N8ZD26_9GLOM</name>
<dbReference type="SUPFAM" id="SSF46689">
    <property type="entry name" value="Homeodomain-like"/>
    <property type="match status" value="1"/>
</dbReference>
<dbReference type="CDD" id="cd00167">
    <property type="entry name" value="SANT"/>
    <property type="match status" value="1"/>
</dbReference>
<feature type="region of interest" description="Disordered" evidence="1">
    <location>
        <begin position="1"/>
        <end position="60"/>
    </location>
</feature>
<accession>A0A9N8ZD26</accession>
<organism evidence="3 4">
    <name type="scientific">Dentiscutata erythropus</name>
    <dbReference type="NCBI Taxonomy" id="1348616"/>
    <lineage>
        <taxon>Eukaryota</taxon>
        <taxon>Fungi</taxon>
        <taxon>Fungi incertae sedis</taxon>
        <taxon>Mucoromycota</taxon>
        <taxon>Glomeromycotina</taxon>
        <taxon>Glomeromycetes</taxon>
        <taxon>Diversisporales</taxon>
        <taxon>Gigasporaceae</taxon>
        <taxon>Dentiscutata</taxon>
    </lineage>
</organism>
<sequence length="116" mass="13311">MDKVSVKRRRKSEKIEENIKSMDADTGESMNAQNSIMSDLLSEADIGNSENKKKSNKSAWTTDQRMQLFEAIIKRLPSPLDWKEISGDVDGKSHTQCYDQWRKRMLSDLKKSVASE</sequence>
<proteinExistence type="predicted"/>
<reference evidence="3" key="1">
    <citation type="submission" date="2021-06" db="EMBL/GenBank/DDBJ databases">
        <authorList>
            <person name="Kallberg Y."/>
            <person name="Tangrot J."/>
            <person name="Rosling A."/>
        </authorList>
    </citation>
    <scope>NUCLEOTIDE SEQUENCE</scope>
    <source>
        <strain evidence="3">MA453B</strain>
    </source>
</reference>
<gene>
    <name evidence="3" type="ORF">DERYTH_LOCUS1946</name>
</gene>
<keyword evidence="4" id="KW-1185">Reference proteome</keyword>
<feature type="compositionally biased region" description="Basic and acidic residues" evidence="1">
    <location>
        <begin position="13"/>
        <end position="23"/>
    </location>
</feature>
<evidence type="ECO:0000256" key="1">
    <source>
        <dbReference type="SAM" id="MobiDB-lite"/>
    </source>
</evidence>
<dbReference type="PROSITE" id="PS50090">
    <property type="entry name" value="MYB_LIKE"/>
    <property type="match status" value="1"/>
</dbReference>
<protein>
    <submittedName>
        <fullName evidence="3">23623_t:CDS:1</fullName>
    </submittedName>
</protein>
<dbReference type="EMBL" id="CAJVPY010000582">
    <property type="protein sequence ID" value="CAG8481431.1"/>
    <property type="molecule type" value="Genomic_DNA"/>
</dbReference>
<dbReference type="AlphaFoldDB" id="A0A9N8ZD26"/>
<dbReference type="InterPro" id="IPR001005">
    <property type="entry name" value="SANT/Myb"/>
</dbReference>
<dbReference type="OrthoDB" id="2384577at2759"/>
<feature type="domain" description="Myb-like" evidence="2">
    <location>
        <begin position="52"/>
        <end position="105"/>
    </location>
</feature>
<dbReference type="Proteomes" id="UP000789405">
    <property type="component" value="Unassembled WGS sequence"/>
</dbReference>
<feature type="compositionally biased region" description="Basic residues" evidence="1">
    <location>
        <begin position="1"/>
        <end position="12"/>
    </location>
</feature>
<evidence type="ECO:0000259" key="2">
    <source>
        <dbReference type="PROSITE" id="PS50090"/>
    </source>
</evidence>
<evidence type="ECO:0000313" key="3">
    <source>
        <dbReference type="EMBL" id="CAG8481431.1"/>
    </source>
</evidence>
<dbReference type="InterPro" id="IPR009057">
    <property type="entry name" value="Homeodomain-like_sf"/>
</dbReference>
<feature type="compositionally biased region" description="Polar residues" evidence="1">
    <location>
        <begin position="28"/>
        <end position="37"/>
    </location>
</feature>